<dbReference type="RefSeq" id="WP_170271610.1">
    <property type="nucleotide sequence ID" value="NZ_JABEQB010000045.1"/>
</dbReference>
<dbReference type="Pfam" id="PF01551">
    <property type="entry name" value="Peptidase_M23"/>
    <property type="match status" value="1"/>
</dbReference>
<dbReference type="AlphaFoldDB" id="A0A7Y2L8R0"/>
<dbReference type="InterPro" id="IPR011055">
    <property type="entry name" value="Dup_hybrid_motif"/>
</dbReference>
<gene>
    <name evidence="3" type="ORF">HKI81_11925</name>
</gene>
<sequence>MNVLGKVLLAFLPDDLESIFKFALLFVVVPVLMLTLVFAGPITAVEKIPLISYEQVQMYINTAKKVSEITKNPYSNGVEVDWKALVAIDAVRFRQDFSKANSPEVEELAKMFIEKIDEVEGYPMYRLRSLDKVLDILGFSKEEKEKVKEFLSIDFSFLLTSAVPEGWMPIEKDLKWPAAGVYNITSGFGPRIDPVYGVEGFHFGVDIEAPAGIPVRAAADGEVAYAGWNDGYGLVVFIWHNNNLETRYAHLSSIAVKQRQVVRAGDVIGYVGSTGKSTGPHLHFEVRIGGKAVNPVDFFK</sequence>
<feature type="domain" description="M23ase beta-sheet core" evidence="2">
    <location>
        <begin position="201"/>
        <end position="295"/>
    </location>
</feature>
<organism evidence="3 4">
    <name type="scientific">Caldanaerobacter subterraneus</name>
    <dbReference type="NCBI Taxonomy" id="911092"/>
    <lineage>
        <taxon>Bacteria</taxon>
        <taxon>Bacillati</taxon>
        <taxon>Bacillota</taxon>
        <taxon>Clostridia</taxon>
        <taxon>Thermoanaerobacterales</taxon>
        <taxon>Thermoanaerobacteraceae</taxon>
        <taxon>Caldanaerobacter</taxon>
    </lineage>
</organism>
<evidence type="ECO:0000259" key="2">
    <source>
        <dbReference type="Pfam" id="PF01551"/>
    </source>
</evidence>
<dbReference type="InterPro" id="IPR050570">
    <property type="entry name" value="Cell_wall_metabolism_enzyme"/>
</dbReference>
<protein>
    <submittedName>
        <fullName evidence="3">M23 family metallopeptidase</fullName>
    </submittedName>
</protein>
<dbReference type="PANTHER" id="PTHR21666">
    <property type="entry name" value="PEPTIDASE-RELATED"/>
    <property type="match status" value="1"/>
</dbReference>
<name>A0A7Y2L8R0_9THEO</name>
<dbReference type="PANTHER" id="PTHR21666:SF270">
    <property type="entry name" value="MUREIN HYDROLASE ACTIVATOR ENVC"/>
    <property type="match status" value="1"/>
</dbReference>
<proteinExistence type="predicted"/>
<comment type="caution">
    <text evidence="3">The sequence shown here is derived from an EMBL/GenBank/DDBJ whole genome shotgun (WGS) entry which is preliminary data.</text>
</comment>
<keyword evidence="1" id="KW-0812">Transmembrane</keyword>
<dbReference type="InterPro" id="IPR016047">
    <property type="entry name" value="M23ase_b-sheet_dom"/>
</dbReference>
<evidence type="ECO:0000313" key="3">
    <source>
        <dbReference type="EMBL" id="NNG67889.1"/>
    </source>
</evidence>
<evidence type="ECO:0000256" key="1">
    <source>
        <dbReference type="SAM" id="Phobius"/>
    </source>
</evidence>
<dbReference type="Proteomes" id="UP000529861">
    <property type="component" value="Unassembled WGS sequence"/>
</dbReference>
<dbReference type="FunFam" id="2.70.70.10:FF:000006">
    <property type="entry name" value="M23 family peptidase"/>
    <property type="match status" value="1"/>
</dbReference>
<dbReference type="GO" id="GO:0004222">
    <property type="term" value="F:metalloendopeptidase activity"/>
    <property type="evidence" value="ECO:0007669"/>
    <property type="project" value="TreeGrafter"/>
</dbReference>
<dbReference type="CDD" id="cd12797">
    <property type="entry name" value="M23_peptidase"/>
    <property type="match status" value="1"/>
</dbReference>
<keyword evidence="1" id="KW-0472">Membrane</keyword>
<evidence type="ECO:0000313" key="4">
    <source>
        <dbReference type="Proteomes" id="UP000529861"/>
    </source>
</evidence>
<accession>A0A7Y2L8R0</accession>
<reference evidence="3 4" key="1">
    <citation type="submission" date="2020-04" db="EMBL/GenBank/DDBJ databases">
        <title>Draft genome sequence of Caldanaerobacter sunterraneus. strain 1523vc isolated from Griffin hot spring, Kamchatka, Russia.</title>
        <authorList>
            <person name="Toshchakov S.V."/>
            <person name="Podosokorskaya O.A."/>
            <person name="Kublanov I.V."/>
            <person name="Korzhenkov A."/>
            <person name="Patrushev M.V."/>
        </authorList>
    </citation>
    <scope>NUCLEOTIDE SEQUENCE [LARGE SCALE GENOMIC DNA]</scope>
    <source>
        <strain evidence="3 4">1523vc</strain>
    </source>
</reference>
<dbReference type="EMBL" id="JABEQB010000045">
    <property type="protein sequence ID" value="NNG67889.1"/>
    <property type="molecule type" value="Genomic_DNA"/>
</dbReference>
<keyword evidence="1" id="KW-1133">Transmembrane helix</keyword>
<dbReference type="Gene3D" id="2.70.70.10">
    <property type="entry name" value="Glucose Permease (Domain IIA)"/>
    <property type="match status" value="1"/>
</dbReference>
<dbReference type="SUPFAM" id="SSF51261">
    <property type="entry name" value="Duplicated hybrid motif"/>
    <property type="match status" value="1"/>
</dbReference>
<feature type="transmembrane region" description="Helical" evidence="1">
    <location>
        <begin position="20"/>
        <end position="45"/>
    </location>
</feature>